<protein>
    <submittedName>
        <fullName evidence="1">Uncharacterized protein</fullName>
    </submittedName>
</protein>
<dbReference type="EMBL" id="CP064787">
    <property type="protein sequence ID" value="QSG06221.1"/>
    <property type="molecule type" value="Genomic_DNA"/>
</dbReference>
<evidence type="ECO:0000313" key="1">
    <source>
        <dbReference type="EMBL" id="QSG06221.1"/>
    </source>
</evidence>
<reference evidence="1" key="1">
    <citation type="submission" date="2020-11" db="EMBL/GenBank/DDBJ databases">
        <title>Carbohydrate-dependent, anaerobic sulfur respiration: A novel catabolism in halophilic archaea.</title>
        <authorList>
            <person name="Sorokin D.Y."/>
            <person name="Messina E."/>
            <person name="Smedile F."/>
            <person name="La Cono V."/>
            <person name="Hallsworth J.E."/>
            <person name="Yakimov M.M."/>
        </authorList>
    </citation>
    <scope>NUCLEOTIDE SEQUENCE</scope>
    <source>
        <strain evidence="1">HSR12-1</strain>
    </source>
</reference>
<sequence length="44" mass="5031">MRPLRGVADPNRGEIQRASYLSSQVKISIARHNPYNVLIKSHEK</sequence>
<name>A0A897N142_9EURY</name>
<organism evidence="1 2">
    <name type="scientific">Halapricum desulfuricans</name>
    <dbReference type="NCBI Taxonomy" id="2841257"/>
    <lineage>
        <taxon>Archaea</taxon>
        <taxon>Methanobacteriati</taxon>
        <taxon>Methanobacteriota</taxon>
        <taxon>Stenosarchaea group</taxon>
        <taxon>Halobacteria</taxon>
        <taxon>Halobacteriales</taxon>
        <taxon>Haloarculaceae</taxon>
        <taxon>Halapricum</taxon>
    </lineage>
</organism>
<dbReference type="Proteomes" id="UP000663525">
    <property type="component" value="Chromosome"/>
</dbReference>
<proteinExistence type="predicted"/>
<gene>
    <name evidence="1" type="ORF">HSR121_1887</name>
</gene>
<evidence type="ECO:0000313" key="2">
    <source>
        <dbReference type="Proteomes" id="UP000663525"/>
    </source>
</evidence>
<accession>A0A897N142</accession>
<dbReference type="AlphaFoldDB" id="A0A897N142"/>